<feature type="binding site" evidence="5">
    <location>
        <position position="20"/>
    </location>
    <ligand>
        <name>substrate</name>
    </ligand>
</feature>
<evidence type="ECO:0000256" key="1">
    <source>
        <dbReference type="ARBA" id="ARBA00022487"/>
    </source>
</evidence>
<feature type="active site" evidence="5">
    <location>
        <position position="192"/>
    </location>
</feature>
<name>A0A0W0VLH2_9GAMM</name>
<feature type="domain" description="AB hydrolase-1" evidence="6">
    <location>
        <begin position="14"/>
        <end position="232"/>
    </location>
</feature>
<dbReference type="EC" id="3.1.1.85" evidence="5"/>
<dbReference type="PATRIC" id="fig|45068.5.peg.1697"/>
<dbReference type="EMBL" id="LNYK01000019">
    <property type="protein sequence ID" value="KTD20678.1"/>
    <property type="molecule type" value="Genomic_DNA"/>
</dbReference>
<dbReference type="InterPro" id="IPR029058">
    <property type="entry name" value="AB_hydrolase_fold"/>
</dbReference>
<feature type="binding site" evidence="5">
    <location>
        <position position="220"/>
    </location>
    <ligand>
        <name>substrate</name>
    </ligand>
</feature>
<evidence type="ECO:0000313" key="8">
    <source>
        <dbReference type="Proteomes" id="UP000054997"/>
    </source>
</evidence>
<dbReference type="InterPro" id="IPR050266">
    <property type="entry name" value="AB_hydrolase_sf"/>
</dbReference>
<evidence type="ECO:0000256" key="3">
    <source>
        <dbReference type="ARBA" id="ARBA00022756"/>
    </source>
</evidence>
<gene>
    <name evidence="5 7" type="primary">bioH</name>
    <name evidence="7" type="ORF">Llon_1564</name>
</gene>
<comment type="function">
    <text evidence="5">The physiological role of BioH is to remove the methyl group introduced by BioC when the pimeloyl moiety is complete. It allows to synthesize pimeloyl-ACP via the fatty acid synthetic pathway through the hydrolysis of the ester bonds of pimeloyl-ACP esters.</text>
</comment>
<organism evidence="7 8">
    <name type="scientific">Legionella londiniensis</name>
    <dbReference type="NCBI Taxonomy" id="45068"/>
    <lineage>
        <taxon>Bacteria</taxon>
        <taxon>Pseudomonadati</taxon>
        <taxon>Pseudomonadota</taxon>
        <taxon>Gammaproteobacteria</taxon>
        <taxon>Legionellales</taxon>
        <taxon>Legionellaceae</taxon>
        <taxon>Legionella</taxon>
    </lineage>
</organism>
<accession>A0A0W0VLH2</accession>
<reference evidence="7 8" key="1">
    <citation type="submission" date="2015-11" db="EMBL/GenBank/DDBJ databases">
        <title>Genomic analysis of 38 Legionella species identifies large and diverse effector repertoires.</title>
        <authorList>
            <person name="Burstein D."/>
            <person name="Amaro F."/>
            <person name="Zusman T."/>
            <person name="Lifshitz Z."/>
            <person name="Cohen O."/>
            <person name="Gilbert J.A."/>
            <person name="Pupko T."/>
            <person name="Shuman H.A."/>
            <person name="Segal G."/>
        </authorList>
    </citation>
    <scope>NUCLEOTIDE SEQUENCE [LARGE SCALE GENOMIC DNA]</scope>
    <source>
        <strain evidence="7 8">ATCC 49505</strain>
    </source>
</reference>
<evidence type="ECO:0000256" key="2">
    <source>
        <dbReference type="ARBA" id="ARBA00022490"/>
    </source>
</evidence>
<comment type="subcellular location">
    <subcellularLocation>
        <location evidence="5">Cytoplasm</location>
    </subcellularLocation>
</comment>
<evidence type="ECO:0000259" key="6">
    <source>
        <dbReference type="Pfam" id="PF12697"/>
    </source>
</evidence>
<dbReference type="OrthoDB" id="9780744at2"/>
<comment type="similarity">
    <text evidence="5">Belongs to the AB hydrolase superfamily. Carboxylesterase BioH family.</text>
</comment>
<dbReference type="GO" id="GO:0009102">
    <property type="term" value="P:biotin biosynthetic process"/>
    <property type="evidence" value="ECO:0007669"/>
    <property type="project" value="UniProtKB-UniRule"/>
</dbReference>
<sequence length="239" mass="27334">MNVNLTIHGQGKPLVFFHGWGFDSHIWHPLIAKLEKHHQLFLVDLPGFGLTPSMAWEQFKFSLTRELPNRFALVGWSMGGMFATRLALEEPQIVTHLMNVTTSPRFIKDIGWPGVDKRIFQAFYQNLTQNPEKGLAQFIKLQLQGQTDVVVNAHPPALEGLQAGLELLLHWDLRQDLFSLDIPVCYLFGRLDAITPYLTMSAMGKIYPQFSYILLPRAAHAPFLSHPDQFIAELEKFLW</sequence>
<dbReference type="STRING" id="45068.Llon_1564"/>
<feature type="active site" description="Nucleophile" evidence="5">
    <location>
        <position position="77"/>
    </location>
</feature>
<comment type="catalytic activity">
    <reaction evidence="5">
        <text>6-carboxyhexanoyl-[ACP] methyl ester + H2O = 6-carboxyhexanoyl-[ACP] + methanol + H(+)</text>
        <dbReference type="Rhea" id="RHEA:42700"/>
        <dbReference type="Rhea" id="RHEA-COMP:9955"/>
        <dbReference type="Rhea" id="RHEA-COMP:10186"/>
        <dbReference type="ChEBI" id="CHEBI:15377"/>
        <dbReference type="ChEBI" id="CHEBI:15378"/>
        <dbReference type="ChEBI" id="CHEBI:17790"/>
        <dbReference type="ChEBI" id="CHEBI:78846"/>
        <dbReference type="ChEBI" id="CHEBI:82735"/>
        <dbReference type="EC" id="3.1.1.85"/>
    </reaction>
</comment>
<comment type="subunit">
    <text evidence="5">Monomer.</text>
</comment>
<keyword evidence="8" id="KW-1185">Reference proteome</keyword>
<evidence type="ECO:0000256" key="5">
    <source>
        <dbReference type="HAMAP-Rule" id="MF_01260"/>
    </source>
</evidence>
<comment type="pathway">
    <text evidence="5">Cofactor biosynthesis; biotin biosynthesis.</text>
</comment>
<keyword evidence="2 5" id="KW-0963">Cytoplasm</keyword>
<proteinExistence type="inferred from homology"/>
<dbReference type="InterPro" id="IPR000073">
    <property type="entry name" value="AB_hydrolase_1"/>
</dbReference>
<dbReference type="SUPFAM" id="SSF53474">
    <property type="entry name" value="alpha/beta-Hydrolases"/>
    <property type="match status" value="1"/>
</dbReference>
<dbReference type="GO" id="GO:0016020">
    <property type="term" value="C:membrane"/>
    <property type="evidence" value="ECO:0007669"/>
    <property type="project" value="TreeGrafter"/>
</dbReference>
<evidence type="ECO:0000256" key="4">
    <source>
        <dbReference type="ARBA" id="ARBA00022801"/>
    </source>
</evidence>
<dbReference type="GO" id="GO:0005737">
    <property type="term" value="C:cytoplasm"/>
    <property type="evidence" value="ECO:0007669"/>
    <property type="project" value="UniProtKB-SubCell"/>
</dbReference>
<dbReference type="GO" id="GO:0090499">
    <property type="term" value="F:pimelyl-[acyl-carrier protein] methyl ester esterase activity"/>
    <property type="evidence" value="ECO:0007669"/>
    <property type="project" value="UniProtKB-EC"/>
</dbReference>
<evidence type="ECO:0000313" key="7">
    <source>
        <dbReference type="EMBL" id="KTD20678.1"/>
    </source>
</evidence>
<dbReference type="AlphaFoldDB" id="A0A0W0VLH2"/>
<dbReference type="HAMAP" id="MF_01260">
    <property type="entry name" value="Carboxylester"/>
    <property type="match status" value="1"/>
</dbReference>
<keyword evidence="4 5" id="KW-0378">Hydrolase</keyword>
<protein>
    <recommendedName>
        <fullName evidence="5">Pimeloyl-[acyl-carrier protein] methyl ester esterase</fullName>
        <ecNumber evidence="5">3.1.1.85</ecNumber>
    </recommendedName>
    <alternativeName>
        <fullName evidence="5">Biotin synthesis protein BioH</fullName>
    </alternativeName>
    <alternativeName>
        <fullName evidence="5">Carboxylesterase BioH</fullName>
    </alternativeName>
</protein>
<feature type="binding site" evidence="5">
    <location>
        <begin position="138"/>
        <end position="142"/>
    </location>
    <ligand>
        <name>substrate</name>
    </ligand>
</feature>
<dbReference type="RefSeq" id="WP_058529559.1">
    <property type="nucleotide sequence ID" value="NZ_CAAAHZ010000004.1"/>
</dbReference>
<dbReference type="PANTHER" id="PTHR43798">
    <property type="entry name" value="MONOACYLGLYCEROL LIPASE"/>
    <property type="match status" value="1"/>
</dbReference>
<keyword evidence="1 5" id="KW-0719">Serine esterase</keyword>
<dbReference type="InterPro" id="IPR010076">
    <property type="entry name" value="BioH"/>
</dbReference>
<dbReference type="Proteomes" id="UP000054997">
    <property type="component" value="Unassembled WGS sequence"/>
</dbReference>
<dbReference type="PANTHER" id="PTHR43798:SF31">
    <property type="entry name" value="AB HYDROLASE SUPERFAMILY PROTEIN YCLE"/>
    <property type="match status" value="1"/>
</dbReference>
<feature type="binding site" evidence="5">
    <location>
        <begin position="77"/>
        <end position="78"/>
    </location>
    <ligand>
        <name>substrate</name>
    </ligand>
</feature>
<dbReference type="Gene3D" id="3.40.50.1820">
    <property type="entry name" value="alpha/beta hydrolase"/>
    <property type="match status" value="1"/>
</dbReference>
<dbReference type="Pfam" id="PF12697">
    <property type="entry name" value="Abhydrolase_6"/>
    <property type="match status" value="1"/>
</dbReference>
<keyword evidence="3 5" id="KW-0093">Biotin biosynthesis</keyword>
<comment type="caution">
    <text evidence="7">The sequence shown here is derived from an EMBL/GenBank/DDBJ whole genome shotgun (WGS) entry which is preliminary data.</text>
</comment>
<feature type="active site" evidence="5">
    <location>
        <position position="220"/>
    </location>
</feature>